<protein>
    <submittedName>
        <fullName evidence="2">Uncharacterized protein LOC113469515</fullName>
    </submittedName>
</protein>
<gene>
    <name evidence="2" type="primary">LOC113469515</name>
</gene>
<dbReference type="PaxDb" id="121845-A0A3Q0J3U3"/>
<proteinExistence type="predicted"/>
<dbReference type="Proteomes" id="UP000079169">
    <property type="component" value="Unplaced"/>
</dbReference>
<dbReference type="RefSeq" id="XP_026683091.1">
    <property type="nucleotide sequence ID" value="XM_026827290.1"/>
</dbReference>
<name>A0A3Q0J3U3_DIACI</name>
<evidence type="ECO:0000313" key="2">
    <source>
        <dbReference type="RefSeq" id="XP_026683091.1"/>
    </source>
</evidence>
<dbReference type="GeneID" id="113469515"/>
<accession>A0A3Q0J3U3</accession>
<evidence type="ECO:0000313" key="1">
    <source>
        <dbReference type="Proteomes" id="UP000079169"/>
    </source>
</evidence>
<dbReference type="AlphaFoldDB" id="A0A3Q0J3U3"/>
<reference evidence="2" key="1">
    <citation type="submission" date="2025-08" db="UniProtKB">
        <authorList>
            <consortium name="RefSeq"/>
        </authorList>
    </citation>
    <scope>IDENTIFICATION</scope>
</reference>
<organism evidence="1 2">
    <name type="scientific">Diaphorina citri</name>
    <name type="common">Asian citrus psyllid</name>
    <dbReference type="NCBI Taxonomy" id="121845"/>
    <lineage>
        <taxon>Eukaryota</taxon>
        <taxon>Metazoa</taxon>
        <taxon>Ecdysozoa</taxon>
        <taxon>Arthropoda</taxon>
        <taxon>Hexapoda</taxon>
        <taxon>Insecta</taxon>
        <taxon>Pterygota</taxon>
        <taxon>Neoptera</taxon>
        <taxon>Paraneoptera</taxon>
        <taxon>Hemiptera</taxon>
        <taxon>Sternorrhyncha</taxon>
        <taxon>Psylloidea</taxon>
        <taxon>Psyllidae</taxon>
        <taxon>Diaphorininae</taxon>
        <taxon>Diaphorina</taxon>
    </lineage>
</organism>
<dbReference type="KEGG" id="dci:113469515"/>
<sequence length="386" mass="44589">MVDRNINRTHTNAATFDETHYEIVRSAKFNDKILKIVRSNLTIEPHANATTFVKRHGENIKAEYKLETRFDRTDISDDNKVMESQKRDRNTNVRFDGNTVEFGEDKVGFDSLDGKHVRAHDEIEDMEKGGKVHSIKDLKANKTEQKSNDAALTETKIGIMIENENRELEKSMEGKATEIPNHQQDEVSNMEIQRYGKSMQNPEQGRAMEISNHKEDKEDEDFPMAEKGCRNVFEIKKHGISMQNQEQGRVIENIEIPNHKQEKKVDFPMAENSEKACSNVFGLRIDDLQTAMYEGLAEATEMLKQTYEAGFAQFVMRIEDAFKMGEQNLLNQAEEAFESGLQLVVQHLRSHLENQFQAYFSTQNEVLQNTLSQLDDLFMEVFRRPD</sequence>
<keyword evidence="1" id="KW-1185">Reference proteome</keyword>